<dbReference type="EMBL" id="CAJPWZ010001862">
    <property type="protein sequence ID" value="CAG2225835.1"/>
    <property type="molecule type" value="Genomic_DNA"/>
</dbReference>
<dbReference type="Proteomes" id="UP000683360">
    <property type="component" value="Unassembled WGS sequence"/>
</dbReference>
<organism evidence="1 2">
    <name type="scientific">Mytilus edulis</name>
    <name type="common">Blue mussel</name>
    <dbReference type="NCBI Taxonomy" id="6550"/>
    <lineage>
        <taxon>Eukaryota</taxon>
        <taxon>Metazoa</taxon>
        <taxon>Spiralia</taxon>
        <taxon>Lophotrochozoa</taxon>
        <taxon>Mollusca</taxon>
        <taxon>Bivalvia</taxon>
        <taxon>Autobranchia</taxon>
        <taxon>Pteriomorphia</taxon>
        <taxon>Mytilida</taxon>
        <taxon>Mytiloidea</taxon>
        <taxon>Mytilidae</taxon>
        <taxon>Mytilinae</taxon>
        <taxon>Mytilus</taxon>
    </lineage>
</organism>
<gene>
    <name evidence="1" type="ORF">MEDL_38963</name>
</gene>
<protein>
    <recommendedName>
        <fullName evidence="3">MULE transposase domain-containing protein</fullName>
    </recommendedName>
</protein>
<evidence type="ECO:0000313" key="2">
    <source>
        <dbReference type="Proteomes" id="UP000683360"/>
    </source>
</evidence>
<dbReference type="OrthoDB" id="5791190at2759"/>
<reference evidence="1" key="1">
    <citation type="submission" date="2021-03" db="EMBL/GenBank/DDBJ databases">
        <authorList>
            <person name="Bekaert M."/>
        </authorList>
    </citation>
    <scope>NUCLEOTIDE SEQUENCE</scope>
</reference>
<keyword evidence="2" id="KW-1185">Reference proteome</keyword>
<dbReference type="AlphaFoldDB" id="A0A8S3T1Z8"/>
<evidence type="ECO:0008006" key="3">
    <source>
        <dbReference type="Google" id="ProtNLM"/>
    </source>
</evidence>
<evidence type="ECO:0000313" key="1">
    <source>
        <dbReference type="EMBL" id="CAG2225835.1"/>
    </source>
</evidence>
<accession>A0A8S3T1Z8</accession>
<comment type="caution">
    <text evidence="1">The sequence shown here is derived from an EMBL/GenBank/DDBJ whole genome shotgun (WGS) entry which is preliminary data.</text>
</comment>
<sequence>MTVANPRNTKQVKNILSKDRQEKALSKDDIYNLVLLAYQLDGFASEVLVYPDLYAVVALPEIINAFKDIIELKSEDPVYLVYDTTFNLGDCYVSPIVFKHVIFDETPLVPLAFFSMNQEPGLKRAIRDTFPNCPIMFCWNHIKEDFKFWLKGKVDSDNIKIYIDHLNQMLHSDNEEEFLETKMKLTSKWTPVVLEHFNKHISPCIFVNFNSKLKISLQYLCTRGSSGQLFALL</sequence>
<proteinExistence type="predicted"/>
<name>A0A8S3T1Z8_MYTED</name>